<protein>
    <recommendedName>
        <fullName evidence="1">Macro domain-containing protein</fullName>
    </recommendedName>
</protein>
<keyword evidence="3" id="KW-1185">Reference proteome</keyword>
<dbReference type="AlphaFoldDB" id="V2V3R9"/>
<comment type="caution">
    <text evidence="2">The sequence shown here is derived from an EMBL/GenBank/DDBJ whole genome shotgun (WGS) entry which is preliminary data.</text>
</comment>
<organism evidence="2 3">
    <name type="scientific">Acinetobacter tjernbergiae DSM 14971 = CIP 107465</name>
    <dbReference type="NCBI Taxonomy" id="1120928"/>
    <lineage>
        <taxon>Bacteria</taxon>
        <taxon>Pseudomonadati</taxon>
        <taxon>Pseudomonadota</taxon>
        <taxon>Gammaproteobacteria</taxon>
        <taxon>Moraxellales</taxon>
        <taxon>Moraxellaceae</taxon>
        <taxon>Acinetobacter</taxon>
    </lineage>
</organism>
<dbReference type="CDD" id="cd02908">
    <property type="entry name" value="Macro_OAADPr_deacetylase"/>
    <property type="match status" value="1"/>
</dbReference>
<sequence>MKTISIIKGDITQIAVAAIVNAANTSLLGGGGVDGAIHRRGGAEILADCQKIRAKQGGCKVGEAVVTTAGHLPAQYVIHTVGPTWVDGQHNEINLLENAYRNSFRLAESLELKSIAFPNISTGIYHFPKQLAAEIALKTIQAELNQGHWVQEVTFVCFDDENFNIYQLLKADF</sequence>
<proteinExistence type="predicted"/>
<dbReference type="InterPro" id="IPR002589">
    <property type="entry name" value="Macro_dom"/>
</dbReference>
<dbReference type="SMART" id="SM00506">
    <property type="entry name" value="A1pp"/>
    <property type="match status" value="1"/>
</dbReference>
<dbReference type="Pfam" id="PF01661">
    <property type="entry name" value="Macro"/>
    <property type="match status" value="1"/>
</dbReference>
<dbReference type="Proteomes" id="UP000017404">
    <property type="component" value="Unassembled WGS sequence"/>
</dbReference>
<dbReference type="InterPro" id="IPR043472">
    <property type="entry name" value="Macro_dom-like"/>
</dbReference>
<feature type="domain" description="Macro" evidence="1">
    <location>
        <begin position="1"/>
        <end position="173"/>
    </location>
</feature>
<dbReference type="RefSeq" id="WP_018677346.1">
    <property type="nucleotide sequence ID" value="NZ_AYEV01000016.1"/>
</dbReference>
<dbReference type="PROSITE" id="PS51154">
    <property type="entry name" value="MACRO"/>
    <property type="match status" value="1"/>
</dbReference>
<evidence type="ECO:0000259" key="1">
    <source>
        <dbReference type="PROSITE" id="PS51154"/>
    </source>
</evidence>
<dbReference type="PANTHER" id="PTHR11106">
    <property type="entry name" value="GANGLIOSIDE INDUCED DIFFERENTIATION ASSOCIATED PROTEIN 2-RELATED"/>
    <property type="match status" value="1"/>
</dbReference>
<dbReference type="PATRIC" id="fig|1120928.5.peg.1834"/>
<dbReference type="PANTHER" id="PTHR11106:SF27">
    <property type="entry name" value="MACRO DOMAIN-CONTAINING PROTEIN"/>
    <property type="match status" value="1"/>
</dbReference>
<dbReference type="Gene3D" id="3.40.220.10">
    <property type="entry name" value="Leucine Aminopeptidase, subunit E, domain 1"/>
    <property type="match status" value="1"/>
</dbReference>
<name>V2V3R9_9GAMM</name>
<dbReference type="EMBL" id="AYEV01000016">
    <property type="protein sequence ID" value="ESK55511.1"/>
    <property type="molecule type" value="Genomic_DNA"/>
</dbReference>
<evidence type="ECO:0000313" key="3">
    <source>
        <dbReference type="Proteomes" id="UP000017404"/>
    </source>
</evidence>
<dbReference type="STRING" id="202955.GCA_000759995_02730"/>
<dbReference type="eggNOG" id="COG2110">
    <property type="taxonomic scope" value="Bacteria"/>
</dbReference>
<dbReference type="SUPFAM" id="SSF52949">
    <property type="entry name" value="Macro domain-like"/>
    <property type="match status" value="1"/>
</dbReference>
<evidence type="ECO:0000313" key="2">
    <source>
        <dbReference type="EMBL" id="ESK55511.1"/>
    </source>
</evidence>
<accession>V2V3R9</accession>
<reference evidence="2 3" key="1">
    <citation type="submission" date="2013-10" db="EMBL/GenBank/DDBJ databases">
        <title>The Genome Sequence of Acinetobacter tjernbergiae CIP107465.</title>
        <authorList>
            <consortium name="The Broad Institute Genomics Platform"/>
            <consortium name="The Broad Institute Genome Sequencing Center for Infectious Disease"/>
            <person name="Cerqueira G."/>
            <person name="Feldgarden M."/>
            <person name="Courvalin P."/>
            <person name="Grillot-Courvalin C."/>
            <person name="Clermont D."/>
            <person name="Rocha E."/>
            <person name="Yoon E.-J."/>
            <person name="Nemec A."/>
            <person name="Young S.K."/>
            <person name="Zeng Q."/>
            <person name="Gargeya S."/>
            <person name="Fitzgerald M."/>
            <person name="Abouelleil A."/>
            <person name="Alvarado L."/>
            <person name="Berlin A.M."/>
            <person name="Chapman S.B."/>
            <person name="Gainer-Dewar J."/>
            <person name="Goldberg J."/>
            <person name="Gnerre S."/>
            <person name="Griggs A."/>
            <person name="Gujja S."/>
            <person name="Hansen M."/>
            <person name="Howarth C."/>
            <person name="Imamovic A."/>
            <person name="Ireland A."/>
            <person name="Larimer J."/>
            <person name="McCowan C."/>
            <person name="Murphy C."/>
            <person name="Pearson M."/>
            <person name="Poon T.W."/>
            <person name="Priest M."/>
            <person name="Roberts A."/>
            <person name="Saif S."/>
            <person name="Shea T."/>
            <person name="Sykes S."/>
            <person name="Wortman J."/>
            <person name="Nusbaum C."/>
            <person name="Birren B."/>
        </authorList>
    </citation>
    <scope>NUCLEOTIDE SEQUENCE [LARGE SCALE GENOMIC DNA]</scope>
    <source>
        <strain evidence="2 3">CIP 107465</strain>
    </source>
</reference>
<dbReference type="OrthoDB" id="6194521at2"/>
<dbReference type="NCBIfam" id="NF001664">
    <property type="entry name" value="PRK00431.1-6"/>
    <property type="match status" value="1"/>
</dbReference>
<gene>
    <name evidence="2" type="ORF">F990_01803</name>
</gene>